<feature type="compositionally biased region" description="Basic and acidic residues" evidence="1">
    <location>
        <begin position="1"/>
        <end position="20"/>
    </location>
</feature>
<evidence type="ECO:0000256" key="1">
    <source>
        <dbReference type="SAM" id="MobiDB-lite"/>
    </source>
</evidence>
<name>A0AA47MZQ5_MERPO</name>
<comment type="caution">
    <text evidence="2">The sequence shown here is derived from an EMBL/GenBank/DDBJ whole genome shotgun (WGS) entry which is preliminary data.</text>
</comment>
<dbReference type="Proteomes" id="UP001174136">
    <property type="component" value="Unassembled WGS sequence"/>
</dbReference>
<reference evidence="2" key="1">
    <citation type="journal article" date="2023" name="Front. Mar. Sci.">
        <title>A new Merluccius polli reference genome to investigate the effects of global change in West African waters.</title>
        <authorList>
            <person name="Mateo J.L."/>
            <person name="Blanco-Fernandez C."/>
            <person name="Garcia-Vazquez E."/>
            <person name="Machado-Schiaffino G."/>
        </authorList>
    </citation>
    <scope>NUCLEOTIDE SEQUENCE</scope>
    <source>
        <strain evidence="2">C29</strain>
        <tissue evidence="2">Fin</tissue>
    </source>
</reference>
<dbReference type="PANTHER" id="PTHR47331">
    <property type="entry name" value="PHD-TYPE DOMAIN-CONTAINING PROTEIN"/>
    <property type="match status" value="1"/>
</dbReference>
<evidence type="ECO:0000313" key="2">
    <source>
        <dbReference type="EMBL" id="KAK0149185.1"/>
    </source>
</evidence>
<keyword evidence="3" id="KW-1185">Reference proteome</keyword>
<sequence length="383" mass="44032">MSLGHRDPLRRGRTKSRDIPVRSSLARASSPRYRTSNSVVRMGPDRPRSDMPAAKRFMYKGPVIAGLVFTMLYTVHRQLPDRPTLTPPPYRPPPCLCPQADPGREKVPLVDVKGTHTLLISAYLDLRQTIREVRIIAVALRSEQAAYRCHLCCQGQRHNTIGNAYVHKDHFEFDYGTMDIFCLLPAECPDPSHVAVSVVEAPAEKELRYLEVQNREPISDDFPHDFTVCISTMFDFSNVLQVLYGLHFLREGSRRTVGYRNRYLHLQHEAARQADDQKRHFIHRQLYLRPPRFLAPVILPAKLLLKDLCEEQHGWDENIGEKHADDLKRWIEDVNHLSDFHVNRCLKPSDFGCTATAQLHTFLDASEYVYGTKTSKARNIVLF</sequence>
<dbReference type="Pfam" id="PF05380">
    <property type="entry name" value="Peptidase_A17"/>
    <property type="match status" value="1"/>
</dbReference>
<dbReference type="AlphaFoldDB" id="A0AA47MZQ5"/>
<dbReference type="PANTHER" id="PTHR47331:SF3">
    <property type="match status" value="1"/>
</dbReference>
<gene>
    <name evidence="2" type="ORF">N1851_010296</name>
</gene>
<dbReference type="EMBL" id="JAOPHQ010001827">
    <property type="protein sequence ID" value="KAK0149185.1"/>
    <property type="molecule type" value="Genomic_DNA"/>
</dbReference>
<dbReference type="InterPro" id="IPR008042">
    <property type="entry name" value="Retrotrans_Pao"/>
</dbReference>
<evidence type="ECO:0000313" key="3">
    <source>
        <dbReference type="Proteomes" id="UP001174136"/>
    </source>
</evidence>
<accession>A0AA47MZQ5</accession>
<feature type="region of interest" description="Disordered" evidence="1">
    <location>
        <begin position="1"/>
        <end position="49"/>
    </location>
</feature>
<organism evidence="2 3">
    <name type="scientific">Merluccius polli</name>
    <name type="common">Benguela hake</name>
    <name type="synonym">Merluccius cadenati</name>
    <dbReference type="NCBI Taxonomy" id="89951"/>
    <lineage>
        <taxon>Eukaryota</taxon>
        <taxon>Metazoa</taxon>
        <taxon>Chordata</taxon>
        <taxon>Craniata</taxon>
        <taxon>Vertebrata</taxon>
        <taxon>Euteleostomi</taxon>
        <taxon>Actinopterygii</taxon>
        <taxon>Neopterygii</taxon>
        <taxon>Teleostei</taxon>
        <taxon>Neoteleostei</taxon>
        <taxon>Acanthomorphata</taxon>
        <taxon>Zeiogadaria</taxon>
        <taxon>Gadariae</taxon>
        <taxon>Gadiformes</taxon>
        <taxon>Gadoidei</taxon>
        <taxon>Merlucciidae</taxon>
        <taxon>Merluccius</taxon>
    </lineage>
</organism>
<proteinExistence type="predicted"/>
<protein>
    <submittedName>
        <fullName evidence="2">Uncharacterized protein</fullName>
    </submittedName>
</protein>